<evidence type="ECO:0000256" key="3">
    <source>
        <dbReference type="ARBA" id="ARBA00022490"/>
    </source>
</evidence>
<keyword evidence="4" id="KW-0819">tRNA processing</keyword>
<organism evidence="12 13">
    <name type="scientific">Cardiocondyla obscurior</name>
    <dbReference type="NCBI Taxonomy" id="286306"/>
    <lineage>
        <taxon>Eukaryota</taxon>
        <taxon>Metazoa</taxon>
        <taxon>Ecdysozoa</taxon>
        <taxon>Arthropoda</taxon>
        <taxon>Hexapoda</taxon>
        <taxon>Insecta</taxon>
        <taxon>Pterygota</taxon>
        <taxon>Neoptera</taxon>
        <taxon>Endopterygota</taxon>
        <taxon>Hymenoptera</taxon>
        <taxon>Apocrita</taxon>
        <taxon>Aculeata</taxon>
        <taxon>Formicoidea</taxon>
        <taxon>Formicidae</taxon>
        <taxon>Myrmicinae</taxon>
        <taxon>Cardiocondyla</taxon>
    </lineage>
</organism>
<dbReference type="Pfam" id="PF04762">
    <property type="entry name" value="Beta-prop_ELP1_1st"/>
    <property type="match status" value="1"/>
</dbReference>
<evidence type="ECO:0000313" key="12">
    <source>
        <dbReference type="EMBL" id="KAL0127475.1"/>
    </source>
</evidence>
<dbReference type="PIRSF" id="PIRSF017233">
    <property type="entry name" value="IKAP"/>
    <property type="match status" value="1"/>
</dbReference>
<dbReference type="InterPro" id="IPR056167">
    <property type="entry name" value="A-sol_ELP1"/>
</dbReference>
<dbReference type="EMBL" id="JADYXP020000004">
    <property type="protein sequence ID" value="KAL0127475.1"/>
    <property type="molecule type" value="Genomic_DNA"/>
</dbReference>
<evidence type="ECO:0000259" key="7">
    <source>
        <dbReference type="Pfam" id="PF04762"/>
    </source>
</evidence>
<dbReference type="GO" id="GO:0033588">
    <property type="term" value="C:elongator holoenzyme complex"/>
    <property type="evidence" value="ECO:0007669"/>
    <property type="project" value="InterPro"/>
</dbReference>
<evidence type="ECO:0000256" key="6">
    <source>
        <dbReference type="PIRNR" id="PIRNR017233"/>
    </source>
</evidence>
<dbReference type="GO" id="GO:0005829">
    <property type="term" value="C:cytosol"/>
    <property type="evidence" value="ECO:0007669"/>
    <property type="project" value="TreeGrafter"/>
</dbReference>
<dbReference type="InterPro" id="IPR015943">
    <property type="entry name" value="WD40/YVTN_repeat-like_dom_sf"/>
</dbReference>
<feature type="domain" description="ELP1 three-helical bundle" evidence="11">
    <location>
        <begin position="1102"/>
        <end position="1278"/>
    </location>
</feature>
<evidence type="ECO:0000256" key="4">
    <source>
        <dbReference type="ARBA" id="ARBA00022694"/>
    </source>
</evidence>
<evidence type="ECO:0000259" key="9">
    <source>
        <dbReference type="Pfam" id="PF23878"/>
    </source>
</evidence>
<feature type="domain" description="ELP1 first N-terminal beta-propeller" evidence="7">
    <location>
        <begin position="1"/>
        <end position="343"/>
    </location>
</feature>
<name>A0AAW2GII0_9HYME</name>
<feature type="domain" description="ELP1 N-terminal second beta-propeller" evidence="8">
    <location>
        <begin position="387"/>
        <end position="684"/>
    </location>
</feature>
<dbReference type="InterPro" id="IPR006849">
    <property type="entry name" value="Elp1"/>
</dbReference>
<dbReference type="Pfam" id="PF23797">
    <property type="entry name" value="Beta-prop_ELP1_2nd"/>
    <property type="match status" value="1"/>
</dbReference>
<sequence length="1331" mass="153960">MKNLTVHQLHCKSVDILKHTETNQELLSYVKCVINPSNNDLYILLDQNLYVLPILGEVTVVDYSSYSFNDMISMEYCITLQEIYCAYASGHIAKVDIKNPTRVDYNIVTGFNSGLQCIKFSPDHELIAAVTGAGMVITMVLDFQVMSEVDLYSEEFGLNKFINVGWGKKETQFHGSVGKAAAQAKQEQLIPNEHDNSQTCIAWREDGTLFAVNFLHKETKIRQFKIFNREGVLYYTSEHVNGLEECIAWGNIIAVSRILVDKYFITFFEKNGLKYKELLLPFKPQEVKVKDLLWSSDILAVVCNQLETNATLIQLWTENNAHWYLKQTLIFSAENPLLYVTWNSIIDQPHKKELIYLTAKHFICCSFNWCWDHSRGKTSDDRVVCGVIDGNKILVTDFKDGVIPPPMAHQTLEISKSQNAIIFAPNINNQLTNSNDFCTISYDNKLTFFKQKKECLTLTYEIINSYNIGVTTLDHFIYKSNLKIKEAFYYHMHHFLWFTEKIILFSVTIEKFNLLCVLSLDEIHCKDHLKIQEVHNLCDPIEHIVSSPDSTTAYIKVKDQIYTFTQDGSFKQITITVPKSSIQLEVTKIDSIDVILALSQENNFSVDGKEIADNITSFYVHSDFMLLTTLQHTLICVLLNEAGIKQLSKHDLTVKPWLNKYNDIAETLFSDIYIRRLEKDSRIIVAIPNESKVILQMHRGNLECIQPRALSVHILKHYLNNCDYVTALDMMTKERINLNLIYDHNPQLFLDNVHKFIDDIIQHNKLNWLNLFLSELQDIDVTVKMYKFCYTDQSDVRSIKTTVNKVDKVCKLLRDAMEKHKNANNLIQPILISFVKNQQRQGLENALSRVKQVKILESSQKSAHFSTVSAYEALKCLLHFVDINKLYDTALGMYDLELAMFIASKSSKDPKEYIPFLNNFKSLDESRPNYMKYSINMHLKRFETALEYLSKDKNKFEECLDLIRSQKLYKIAINLFEKNTADYKKVAEAYGEFLLSENKYTEAGMMFYRGGYLDRALESFSHSSDNWEDVIIISKEMNVSPARLYKLYKAQAKYLIAEGKYQQAAVILKDYLNDAEEAVAVLCEGRCWKNAIRIAIDVQRLDLNETHIKPGIKEHTEHVISQLIKMKEDFLKYKTRLAIVRTDIKDKEKQFFNGKIYDDNPESNKEIPDTISDTMSIADSTSSRITRTSLVSSKSYRSSKNRRKQERKLFSLKEGSMFEDLSLIHALYQIINNAYKSRVEWCQLVHTLIRFEYDESAKKILNEEREFFQMVESSKAEIWNKLAPSSLSDIEKNGNYTQAELQVMLAPIKLIERFIVCPPEAETIPHMPTIF</sequence>
<protein>
    <recommendedName>
        <fullName evidence="5 6">Elongator complex protein 1</fullName>
    </recommendedName>
</protein>
<evidence type="ECO:0000256" key="5">
    <source>
        <dbReference type="ARBA" id="ARBA00029535"/>
    </source>
</evidence>
<proteinExistence type="inferred from homology"/>
<accession>A0AAW2GII0</accession>
<dbReference type="InterPro" id="IPR056169">
    <property type="entry name" value="HB_ELP1"/>
</dbReference>
<reference evidence="12 13" key="1">
    <citation type="submission" date="2023-03" db="EMBL/GenBank/DDBJ databases">
        <title>High recombination rates correlate with genetic variation in Cardiocondyla obscurior ants.</title>
        <authorList>
            <person name="Errbii M."/>
        </authorList>
    </citation>
    <scope>NUCLEOTIDE SEQUENCE [LARGE SCALE GENOMIC DNA]</scope>
    <source>
        <strain evidence="12">Alpha-2009</strain>
        <tissue evidence="12">Whole body</tissue>
    </source>
</reference>
<dbReference type="InterPro" id="IPR056166">
    <property type="entry name" value="TPR_ELP1"/>
</dbReference>
<comment type="caution">
    <text evidence="12">The sequence shown here is derived from an EMBL/GenBank/DDBJ whole genome shotgun (WGS) entry which is preliminary data.</text>
</comment>
<dbReference type="GO" id="GO:0005634">
    <property type="term" value="C:nucleus"/>
    <property type="evidence" value="ECO:0007669"/>
    <property type="project" value="UniProtKB-SubCell"/>
</dbReference>
<comment type="subcellular location">
    <subcellularLocation>
        <location evidence="6">Cytoplasm</location>
    </subcellularLocation>
    <subcellularLocation>
        <location evidence="6">Nucleus</location>
    </subcellularLocation>
</comment>
<dbReference type="SUPFAM" id="SSF82171">
    <property type="entry name" value="DPP6 N-terminal domain-like"/>
    <property type="match status" value="1"/>
</dbReference>
<evidence type="ECO:0000259" key="8">
    <source>
        <dbReference type="Pfam" id="PF23797"/>
    </source>
</evidence>
<dbReference type="GO" id="GO:0000049">
    <property type="term" value="F:tRNA binding"/>
    <property type="evidence" value="ECO:0007669"/>
    <property type="project" value="TreeGrafter"/>
</dbReference>
<dbReference type="GO" id="GO:0002926">
    <property type="term" value="P:tRNA wobble base 5-methoxycarbonylmethyl-2-thiouridinylation"/>
    <property type="evidence" value="ECO:0007669"/>
    <property type="project" value="TreeGrafter"/>
</dbReference>
<evidence type="ECO:0000259" key="10">
    <source>
        <dbReference type="Pfam" id="PF23925"/>
    </source>
</evidence>
<feature type="domain" description="ELP1 TPR" evidence="9">
    <location>
        <begin position="930"/>
        <end position="1092"/>
    </location>
</feature>
<comment type="function">
    <text evidence="6">Component of the elongator complex which is required for multiple tRNA modifications, including mcm5U (5-methoxycarbonylmethyl uridine), mcm5s2U (5-methoxycarbonylmethyl-2-thiouridine), and ncm5U (5-carbamoylmethyl uridine). The elongator complex catalyzes formation of carboxymethyluridine in the wobble base at position 34 in tRNAs.</text>
</comment>
<dbReference type="Pfam" id="PF23878">
    <property type="entry name" value="TPR_ELP1"/>
    <property type="match status" value="1"/>
</dbReference>
<dbReference type="Gene3D" id="2.130.10.10">
    <property type="entry name" value="YVTN repeat-like/Quinoprotein amine dehydrogenase"/>
    <property type="match status" value="1"/>
</dbReference>
<dbReference type="InterPro" id="IPR056164">
    <property type="entry name" value="Beta-prop_ELP1_1st"/>
</dbReference>
<evidence type="ECO:0000256" key="2">
    <source>
        <dbReference type="ARBA" id="ARBA00006086"/>
    </source>
</evidence>
<keyword evidence="13" id="KW-1185">Reference proteome</keyword>
<dbReference type="Proteomes" id="UP001430953">
    <property type="component" value="Unassembled WGS sequence"/>
</dbReference>
<dbReference type="Pfam" id="PF23936">
    <property type="entry name" value="HB_ELP1"/>
    <property type="match status" value="1"/>
</dbReference>
<evidence type="ECO:0000259" key="11">
    <source>
        <dbReference type="Pfam" id="PF23936"/>
    </source>
</evidence>
<dbReference type="PANTHER" id="PTHR12747:SF0">
    <property type="entry name" value="ELONGATOR COMPLEX PROTEIN 1"/>
    <property type="match status" value="1"/>
</dbReference>
<evidence type="ECO:0000313" key="13">
    <source>
        <dbReference type="Proteomes" id="UP001430953"/>
    </source>
</evidence>
<dbReference type="PANTHER" id="PTHR12747">
    <property type="entry name" value="ELONGATOR COMPLEX PROTEIN 1"/>
    <property type="match status" value="1"/>
</dbReference>
<comment type="pathway">
    <text evidence="1">tRNA modification; 5-methoxycarbonylmethyl-2-thiouridine-tRNA biosynthesis.</text>
</comment>
<evidence type="ECO:0000256" key="1">
    <source>
        <dbReference type="ARBA" id="ARBA00005043"/>
    </source>
</evidence>
<dbReference type="InterPro" id="IPR056165">
    <property type="entry name" value="Beta-prop_ELP1_2nd"/>
</dbReference>
<gene>
    <name evidence="12" type="ORF">PUN28_005627</name>
</gene>
<keyword evidence="3 6" id="KW-0963">Cytoplasm</keyword>
<keyword evidence="6" id="KW-0539">Nucleus</keyword>
<feature type="domain" description="ELP1 alpha-solenoid" evidence="10">
    <location>
        <begin position="708"/>
        <end position="919"/>
    </location>
</feature>
<dbReference type="Pfam" id="PF23925">
    <property type="entry name" value="A-sol_ELP1"/>
    <property type="match status" value="1"/>
</dbReference>
<comment type="similarity">
    <text evidence="2 6">Belongs to the ELP1/IKA1 family.</text>
</comment>